<feature type="coiled-coil region" evidence="5">
    <location>
        <begin position="89"/>
        <end position="155"/>
    </location>
</feature>
<evidence type="ECO:0000256" key="4">
    <source>
        <dbReference type="ARBA" id="ARBA00023172"/>
    </source>
</evidence>
<keyword evidence="6" id="KW-1133">Transmembrane helix</keyword>
<evidence type="ECO:0000256" key="2">
    <source>
        <dbReference type="ARBA" id="ARBA00009840"/>
    </source>
</evidence>
<dbReference type="InParanoid" id="A0A5R8QJ27"/>
<dbReference type="Pfam" id="PF02646">
    <property type="entry name" value="RmuC"/>
    <property type="match status" value="1"/>
</dbReference>
<evidence type="ECO:0000256" key="6">
    <source>
        <dbReference type="SAM" id="Phobius"/>
    </source>
</evidence>
<dbReference type="Proteomes" id="UP000306912">
    <property type="component" value="Unassembled WGS sequence"/>
</dbReference>
<evidence type="ECO:0000313" key="8">
    <source>
        <dbReference type="Proteomes" id="UP000306912"/>
    </source>
</evidence>
<reference evidence="7 8" key="1">
    <citation type="submission" date="2019-05" db="EMBL/GenBank/DDBJ databases">
        <title>Culicoidintestinum kansasii gen. nov., sp. nov. from the gastrointestinal tract of the biting midge, Culicoides sonorensis.</title>
        <authorList>
            <person name="Neupane S."/>
            <person name="Ghosh A."/>
            <person name="Gunther S."/>
            <person name="Martin K."/>
            <person name="Zurek L."/>
        </authorList>
    </citation>
    <scope>NUCLEOTIDE SEQUENCE [LARGE SCALE GENOMIC DNA]</scope>
    <source>
        <strain evidence="7 8">CS-1</strain>
    </source>
</reference>
<keyword evidence="6" id="KW-0812">Transmembrane</keyword>
<keyword evidence="3 5" id="KW-0175">Coiled coil</keyword>
<evidence type="ECO:0000256" key="5">
    <source>
        <dbReference type="SAM" id="Coils"/>
    </source>
</evidence>
<comment type="caution">
    <text evidence="7">The sequence shown here is derived from an EMBL/GenBank/DDBJ whole genome shotgun (WGS) entry which is preliminary data.</text>
</comment>
<comment type="similarity">
    <text evidence="2">Belongs to the RmuC family.</text>
</comment>
<gene>
    <name evidence="7" type="ORF">FEZ08_02195</name>
</gene>
<evidence type="ECO:0000256" key="3">
    <source>
        <dbReference type="ARBA" id="ARBA00023054"/>
    </source>
</evidence>
<organism evidence="7 8">
    <name type="scientific">Culicoidibacter larvae</name>
    <dbReference type="NCBI Taxonomy" id="2579976"/>
    <lineage>
        <taxon>Bacteria</taxon>
        <taxon>Bacillati</taxon>
        <taxon>Bacillota</taxon>
        <taxon>Culicoidibacteria</taxon>
        <taxon>Culicoidibacterales</taxon>
        <taxon>Culicoidibacteraceae</taxon>
        <taxon>Culicoidibacter</taxon>
    </lineage>
</organism>
<name>A0A5R8QJ27_9FIRM</name>
<dbReference type="EMBL" id="VBWP01000001">
    <property type="protein sequence ID" value="TLG77453.1"/>
    <property type="molecule type" value="Genomic_DNA"/>
</dbReference>
<dbReference type="AlphaFoldDB" id="A0A5R8QJ27"/>
<dbReference type="InterPro" id="IPR003798">
    <property type="entry name" value="DNA_recombination_RmuC"/>
</dbReference>
<keyword evidence="6" id="KW-0472">Membrane</keyword>
<dbReference type="GO" id="GO:0006310">
    <property type="term" value="P:DNA recombination"/>
    <property type="evidence" value="ECO:0007669"/>
    <property type="project" value="UniProtKB-KW"/>
</dbReference>
<accession>A0A5R8QJ27</accession>
<dbReference type="OrthoDB" id="370725at2"/>
<sequence length="416" mass="47786">MANMELLLLVVIAINCLFGIIIILMIIRSNNNKGASREQIQSLLAQSSQLQMQQTHQVETNLVERFIKLEQATSKDLFVFKDNITKELNADFNRLNEQLERRLLAINEKVEQRLDKGFEKTSQTFQNVIERLGKIDEAQKKIDALSTNIISLQDILTDKKTRGTFGEVQLAHIFDTVFGANDQIYQLQYRLKNGTQTDLMLFAPDPLGSIAIDSKFPLENYRRLTDRTLSEVEAASVAKLFVSDVKKHIDAIADKYICPPETADQAIMFIPAEAIFAEIHAYHSNLIDYASKRNVWIASPTTLMALLSTLQVVLRNMERDKYAQVIREELERLGLEFARYKERWDKLSRSIDTVSKTVKEVHTTTNKITRRFDEISNAKFIEAAENNPDLLLNDRLSDSMVTEYNWDDDEDVEDDE</sequence>
<evidence type="ECO:0000256" key="1">
    <source>
        <dbReference type="ARBA" id="ARBA00003416"/>
    </source>
</evidence>
<keyword evidence="8" id="KW-1185">Reference proteome</keyword>
<feature type="transmembrane region" description="Helical" evidence="6">
    <location>
        <begin position="6"/>
        <end position="27"/>
    </location>
</feature>
<protein>
    <submittedName>
        <fullName evidence="7">DNA recombination protein RmuC</fullName>
    </submittedName>
</protein>
<proteinExistence type="inferred from homology"/>
<evidence type="ECO:0000313" key="7">
    <source>
        <dbReference type="EMBL" id="TLG77453.1"/>
    </source>
</evidence>
<dbReference type="PANTHER" id="PTHR30563:SF0">
    <property type="entry name" value="DNA RECOMBINATION PROTEIN RMUC"/>
    <property type="match status" value="1"/>
</dbReference>
<comment type="function">
    <text evidence="1">Involved in DNA recombination.</text>
</comment>
<keyword evidence="4" id="KW-0233">DNA recombination</keyword>
<dbReference type="PANTHER" id="PTHR30563">
    <property type="entry name" value="DNA RECOMBINATION PROTEIN RMUC"/>
    <property type="match status" value="1"/>
</dbReference>